<keyword evidence="1" id="KW-1133">Transmembrane helix</keyword>
<keyword evidence="1" id="KW-0472">Membrane</keyword>
<evidence type="ECO:0000313" key="3">
    <source>
        <dbReference type="Proteomes" id="UP001568358"/>
    </source>
</evidence>
<gene>
    <name evidence="2" type="ORF">AB2Z07_05500</name>
</gene>
<comment type="caution">
    <text evidence="2">The sequence shown here is derived from an EMBL/GenBank/DDBJ whole genome shotgun (WGS) entry which is preliminary data.</text>
</comment>
<organism evidence="2 3">
    <name type="scientific">Halodesulfovibrio aestuarii</name>
    <dbReference type="NCBI Taxonomy" id="126333"/>
    <lineage>
        <taxon>Bacteria</taxon>
        <taxon>Pseudomonadati</taxon>
        <taxon>Thermodesulfobacteriota</taxon>
        <taxon>Desulfovibrionia</taxon>
        <taxon>Desulfovibrionales</taxon>
        <taxon>Desulfovibrionaceae</taxon>
        <taxon>Halodesulfovibrio</taxon>
    </lineage>
</organism>
<evidence type="ECO:0000313" key="2">
    <source>
        <dbReference type="EMBL" id="MEZ6852994.1"/>
    </source>
</evidence>
<proteinExistence type="predicted"/>
<reference evidence="2 3" key="1">
    <citation type="submission" date="2024-07" db="EMBL/GenBank/DDBJ databases">
        <title>Active virus-host system and metabolic interactions in a Lokiarchaeon culture.</title>
        <authorList>
            <person name="Ponce Toledo R.I."/>
            <person name="Rodrigues Oliveira T."/>
            <person name="Schleper C."/>
        </authorList>
    </citation>
    <scope>NUCLEOTIDE SEQUENCE [LARGE SCALE GENOMIC DNA]</scope>
    <source>
        <strain evidence="2 3">B35</strain>
    </source>
</reference>
<protein>
    <submittedName>
        <fullName evidence="2">Uncharacterized protein</fullName>
    </submittedName>
</protein>
<keyword evidence="1" id="KW-0812">Transmembrane</keyword>
<accession>A0ABV4JQG5</accession>
<keyword evidence="3" id="KW-1185">Reference proteome</keyword>
<dbReference type="EMBL" id="JBFSOO010000003">
    <property type="protein sequence ID" value="MEZ6852994.1"/>
    <property type="molecule type" value="Genomic_DNA"/>
</dbReference>
<sequence>MTIPTAADLIDPTKSTQKVRRNIMLLSLVCLTSARIIADLHTTGGSLIAAPFFYLPIDSTLTFWFSYIFIYHSVPLITFLILFLTILCLRSIFDLVLHQLPSTPPQMGARYSYFALIRLLTELESYLTTYLDQQYKKAGLTISKKNLSGYQKWIFTLMPTSQIMLPQYSIGKSWENPHITLHRHLSQLFFDKNSSEVDQFAHQVISQLEKEIDVTSTLRRSKKSMFTSYMHMISSNPLPNLALEDPNSTINQMLLELTGELLDEVSLYKTKAITELYHNAMSLFSAFVPPITGMLAACYSLRLVAT</sequence>
<feature type="transmembrane region" description="Helical" evidence="1">
    <location>
        <begin position="23"/>
        <end position="44"/>
    </location>
</feature>
<evidence type="ECO:0000256" key="1">
    <source>
        <dbReference type="SAM" id="Phobius"/>
    </source>
</evidence>
<dbReference type="Proteomes" id="UP001568358">
    <property type="component" value="Unassembled WGS sequence"/>
</dbReference>
<dbReference type="RefSeq" id="WP_371150161.1">
    <property type="nucleotide sequence ID" value="NZ_JBFSOO010000003.1"/>
</dbReference>
<name>A0ABV4JQG5_9BACT</name>
<feature type="transmembrane region" description="Helical" evidence="1">
    <location>
        <begin position="64"/>
        <end position="89"/>
    </location>
</feature>